<dbReference type="Gene3D" id="1.25.40.20">
    <property type="entry name" value="Ankyrin repeat-containing domain"/>
    <property type="match status" value="1"/>
</dbReference>
<protein>
    <submittedName>
        <fullName evidence="1">Uncharacterized protein</fullName>
    </submittedName>
</protein>
<dbReference type="InParanoid" id="A0A2H3D454"/>
<sequence length="180" mass="20087">MIWDVVNDGRLPFPTVSDAKVPSLQLSTEGAPDSLIKSNAVEVEGFLTTIRGRLHVAFDSSQRFLSFAEFLPLNFPLYRKYFTDANGRHIAAQWNTEDANRMKYAPLVPFLEHIDLLLKYGGDPNVLNKQQTSPLHLGDKGYAEDTALIQRLVDPGGDVNAANVDGEILLFRVWRSSSLL</sequence>
<evidence type="ECO:0000313" key="1">
    <source>
        <dbReference type="EMBL" id="PBK88534.1"/>
    </source>
</evidence>
<proteinExistence type="predicted"/>
<dbReference type="OrthoDB" id="6718656at2759"/>
<gene>
    <name evidence="1" type="ORF">ARMGADRAFT_1115868</name>
</gene>
<dbReference type="Proteomes" id="UP000217790">
    <property type="component" value="Unassembled WGS sequence"/>
</dbReference>
<reference evidence="2" key="1">
    <citation type="journal article" date="2017" name="Nat. Ecol. Evol.">
        <title>Genome expansion and lineage-specific genetic innovations in the forest pathogenic fungi Armillaria.</title>
        <authorList>
            <person name="Sipos G."/>
            <person name="Prasanna A.N."/>
            <person name="Walter M.C."/>
            <person name="O'Connor E."/>
            <person name="Balint B."/>
            <person name="Krizsan K."/>
            <person name="Kiss B."/>
            <person name="Hess J."/>
            <person name="Varga T."/>
            <person name="Slot J."/>
            <person name="Riley R."/>
            <person name="Boka B."/>
            <person name="Rigling D."/>
            <person name="Barry K."/>
            <person name="Lee J."/>
            <person name="Mihaltcheva S."/>
            <person name="LaButti K."/>
            <person name="Lipzen A."/>
            <person name="Waldron R."/>
            <person name="Moloney N.M."/>
            <person name="Sperisen C."/>
            <person name="Kredics L."/>
            <person name="Vagvoelgyi C."/>
            <person name="Patrignani A."/>
            <person name="Fitzpatrick D."/>
            <person name="Nagy I."/>
            <person name="Doyle S."/>
            <person name="Anderson J.B."/>
            <person name="Grigoriev I.V."/>
            <person name="Gueldener U."/>
            <person name="Muensterkoetter M."/>
            <person name="Nagy L.G."/>
        </authorList>
    </citation>
    <scope>NUCLEOTIDE SEQUENCE [LARGE SCALE GENOMIC DNA]</scope>
    <source>
        <strain evidence="2">Ar21-2</strain>
    </source>
</reference>
<evidence type="ECO:0000313" key="2">
    <source>
        <dbReference type="Proteomes" id="UP000217790"/>
    </source>
</evidence>
<dbReference type="EMBL" id="KZ293672">
    <property type="protein sequence ID" value="PBK88534.1"/>
    <property type="molecule type" value="Genomic_DNA"/>
</dbReference>
<accession>A0A2H3D454</accession>
<dbReference type="SUPFAM" id="SSF48403">
    <property type="entry name" value="Ankyrin repeat"/>
    <property type="match status" value="1"/>
</dbReference>
<name>A0A2H3D454_ARMGA</name>
<dbReference type="STRING" id="47427.A0A2H3D454"/>
<organism evidence="1 2">
    <name type="scientific">Armillaria gallica</name>
    <name type="common">Bulbous honey fungus</name>
    <name type="synonym">Armillaria bulbosa</name>
    <dbReference type="NCBI Taxonomy" id="47427"/>
    <lineage>
        <taxon>Eukaryota</taxon>
        <taxon>Fungi</taxon>
        <taxon>Dikarya</taxon>
        <taxon>Basidiomycota</taxon>
        <taxon>Agaricomycotina</taxon>
        <taxon>Agaricomycetes</taxon>
        <taxon>Agaricomycetidae</taxon>
        <taxon>Agaricales</taxon>
        <taxon>Marasmiineae</taxon>
        <taxon>Physalacriaceae</taxon>
        <taxon>Armillaria</taxon>
    </lineage>
</organism>
<dbReference type="AlphaFoldDB" id="A0A2H3D454"/>
<dbReference type="InterPro" id="IPR036770">
    <property type="entry name" value="Ankyrin_rpt-contain_sf"/>
</dbReference>
<keyword evidence="2" id="KW-1185">Reference proteome</keyword>